<proteinExistence type="predicted"/>
<keyword evidence="1" id="KW-0812">Transmembrane</keyword>
<keyword evidence="2" id="KW-0732">Signal</keyword>
<evidence type="ECO:0000313" key="3">
    <source>
        <dbReference type="EMBL" id="CAG9289014.1"/>
    </source>
</evidence>
<name>A0A8J9TAB6_PHATR</name>
<organism evidence="3">
    <name type="scientific">Phaeodactylum tricornutum</name>
    <name type="common">Diatom</name>
    <dbReference type="NCBI Taxonomy" id="2850"/>
    <lineage>
        <taxon>Eukaryota</taxon>
        <taxon>Sar</taxon>
        <taxon>Stramenopiles</taxon>
        <taxon>Ochrophyta</taxon>
        <taxon>Bacillariophyta</taxon>
        <taxon>Bacillariophyceae</taxon>
        <taxon>Bacillariophycidae</taxon>
        <taxon>Naviculales</taxon>
        <taxon>Phaeodactylaceae</taxon>
        <taxon>Phaeodactylum</taxon>
    </lineage>
</organism>
<feature type="transmembrane region" description="Helical" evidence="1">
    <location>
        <begin position="198"/>
        <end position="223"/>
    </location>
</feature>
<dbReference type="EMBL" id="OU594945">
    <property type="protein sequence ID" value="CAG9289014.1"/>
    <property type="molecule type" value="Genomic_DNA"/>
</dbReference>
<dbReference type="Proteomes" id="UP000836788">
    <property type="component" value="Chromosome 4"/>
</dbReference>
<accession>A0A8J9TAB6</accession>
<evidence type="ECO:0000256" key="2">
    <source>
        <dbReference type="SAM" id="SignalP"/>
    </source>
</evidence>
<keyword evidence="1" id="KW-1133">Transmembrane helix</keyword>
<dbReference type="AlphaFoldDB" id="A0A8J9TAB6"/>
<keyword evidence="1" id="KW-0472">Membrane</keyword>
<feature type="signal peptide" evidence="2">
    <location>
        <begin position="1"/>
        <end position="19"/>
    </location>
</feature>
<sequence>MRVLTFLLTVLLLSVQGDATDSSYGSETYNNTFAVCSDSVIIVEQMSIVCDSPGAYYYGSKNYRNSATCRANDKARLQLLLQITQNLEVDSYIELYVKGYGTVEDATLYSSDPLCDTLTPASGKVCPSAGYYKLSESFWWGSQSDSYNYTFTPHVTLGMKSKKSKNNYDLGGANTDRCSGNTFVNWTTGVRKSASNTLFSFFVTFGILLVSVLSILAMGYFILRQSKAKSTALLEEEEDNKNNEYHKIAMLGNNKTLVNV</sequence>
<reference evidence="3" key="1">
    <citation type="submission" date="2022-02" db="EMBL/GenBank/DDBJ databases">
        <authorList>
            <person name="Giguere J D."/>
        </authorList>
    </citation>
    <scope>NUCLEOTIDE SEQUENCE</scope>
    <source>
        <strain evidence="3">CCAP 1055/1</strain>
    </source>
</reference>
<feature type="chain" id="PRO_5035480137" evidence="2">
    <location>
        <begin position="20"/>
        <end position="260"/>
    </location>
</feature>
<gene>
    <name evidence="3" type="ORF">PTTT1_LOCUS40305</name>
</gene>
<protein>
    <submittedName>
        <fullName evidence="3">Uncharacterized protein</fullName>
    </submittedName>
</protein>
<evidence type="ECO:0000256" key="1">
    <source>
        <dbReference type="SAM" id="Phobius"/>
    </source>
</evidence>